<sequence>MLMFLSHAFEGFNKTRVPDGIKVIIYGSKGTGLTPFLAAAAVQFNYENSHLSLDKRLKYLQIVQKLSSQEYNTNYQSDGAKILRGENVDPNTTRNYYISKDSAYPEIYNSGAYAPNMMFSNTGGSKDGATLVVKNLLDKMGCIYPIINLNKGVGSLSNLLDKVSDNIINGKIRSKDDELEVHIFGCRHTLSQHLKNMFHISSIKNAGSSAVPLGVLRQKIANASNSSVPFAMMESLRCLSTNFDQLFQGYNCEIDGDNGVSFRALYVLLKASLQNLLGIVLSGDIYKLSDPDIFEDFLGACIDSVSLMDIYEDTLYDLDQDFFVSDEINDQDTLDAVKHLMYLRSLCLTYMADIGYDRNKDNRSDVGGKSLFKNPFLPQGQIKDRVEYRFNNHKIKYDHSEKELIENENIYHQFCIAIDAIIARMHNDENVDKKNSFEKGMALLNTKSAFEQSVMAKKQTDGKRKAILLLQELYPILKQHRTGGIHFSNTESLKTILKVCKRYGISEKQISKKELIEY</sequence>
<accession>A0A0B6CXC6</accession>
<dbReference type="EMBL" id="CP009440">
    <property type="protein sequence ID" value="AJI53485.1"/>
    <property type="molecule type" value="Genomic_DNA"/>
</dbReference>
<dbReference type="Proteomes" id="UP000031830">
    <property type="component" value="Chromosome"/>
</dbReference>
<dbReference type="RefSeq" id="WP_044525947.1">
    <property type="nucleotide sequence ID" value="NZ_CP009440.1"/>
</dbReference>
<proteinExistence type="predicted"/>
<protein>
    <submittedName>
        <fullName evidence="1">Uncharacterized protein</fullName>
    </submittedName>
</protein>
<evidence type="ECO:0000313" key="2">
    <source>
        <dbReference type="Proteomes" id="UP000031830"/>
    </source>
</evidence>
<reference evidence="1 2" key="1">
    <citation type="journal article" date="2015" name="Genome Announc.">
        <title>Genome sequencing of 18 francisella strains to aid in assay development and testing.</title>
        <authorList>
            <person name="Johnson S.L."/>
            <person name="Daligault H.E."/>
            <person name="Davenport K.W."/>
            <person name="Coyne S.R."/>
            <person name="Frey K.G."/>
            <person name="Koroleva G.I."/>
            <person name="Broomall S.M."/>
            <person name="Bishop-Lilly K.A."/>
            <person name="Bruce D.C."/>
            <person name="Chertkov O."/>
            <person name="Freitas T."/>
            <person name="Jaissle J."/>
            <person name="Ladner J.T."/>
            <person name="Rosenzweig C.N."/>
            <person name="Gibbons H.S."/>
            <person name="Palacios G.F."/>
            <person name="Redden C.L."/>
            <person name="Xu Y."/>
            <person name="Minogue T.D."/>
            <person name="Chain P.S."/>
        </authorList>
    </citation>
    <scope>NUCLEOTIDE SEQUENCE [LARGE SCALE GENOMIC DNA]</scope>
    <source>
        <strain evidence="1 2">GA01-2794</strain>
    </source>
</reference>
<name>A0A0B6CXC6_9GAMM</name>
<dbReference type="AlphaFoldDB" id="A0A0B6CXC6"/>
<gene>
    <name evidence="1" type="ORF">LA55_741</name>
</gene>
<organism evidence="1 2">
    <name type="scientific">Francisella philomiragia</name>
    <dbReference type="NCBI Taxonomy" id="28110"/>
    <lineage>
        <taxon>Bacteria</taxon>
        <taxon>Pseudomonadati</taxon>
        <taxon>Pseudomonadota</taxon>
        <taxon>Gammaproteobacteria</taxon>
        <taxon>Thiotrichales</taxon>
        <taxon>Francisellaceae</taxon>
        <taxon>Francisella</taxon>
    </lineage>
</organism>
<dbReference type="OrthoDB" id="10020544at2"/>
<dbReference type="KEGG" id="fpz:LA55_741"/>
<evidence type="ECO:0000313" key="1">
    <source>
        <dbReference type="EMBL" id="AJI53485.1"/>
    </source>
</evidence>